<evidence type="ECO:0000256" key="7">
    <source>
        <dbReference type="ARBA" id="ARBA00023239"/>
    </source>
</evidence>
<dbReference type="PANTHER" id="PTHR10977">
    <property type="entry name" value="DIPHOSPHOMEVALONATE DECARBOXYLASE"/>
    <property type="match status" value="1"/>
</dbReference>
<keyword evidence="3" id="KW-0444">Lipid biosynthesis</keyword>
<dbReference type="AlphaFoldDB" id="A0A0R1X7D5"/>
<dbReference type="InterPro" id="IPR041431">
    <property type="entry name" value="Mvd1_C"/>
</dbReference>
<dbReference type="OrthoDB" id="5498344at2"/>
<keyword evidence="6" id="KW-0443">Lipid metabolism</keyword>
<organism evidence="10 11">
    <name type="scientific">Schleiferilactobacillus harbinensis DSM 16991</name>
    <dbReference type="NCBI Taxonomy" id="1122147"/>
    <lineage>
        <taxon>Bacteria</taxon>
        <taxon>Bacillati</taxon>
        <taxon>Bacillota</taxon>
        <taxon>Bacilli</taxon>
        <taxon>Lactobacillales</taxon>
        <taxon>Lactobacillaceae</taxon>
        <taxon>Schleiferilactobacillus</taxon>
    </lineage>
</organism>
<dbReference type="Proteomes" id="UP000050949">
    <property type="component" value="Unassembled WGS sequence"/>
</dbReference>
<evidence type="ECO:0000256" key="6">
    <source>
        <dbReference type="ARBA" id="ARBA00023098"/>
    </source>
</evidence>
<dbReference type="Gene3D" id="3.30.230.10">
    <property type="match status" value="1"/>
</dbReference>
<dbReference type="PANTHER" id="PTHR10977:SF3">
    <property type="entry name" value="DIPHOSPHOMEVALONATE DECARBOXYLASE"/>
    <property type="match status" value="1"/>
</dbReference>
<evidence type="ECO:0000259" key="8">
    <source>
        <dbReference type="Pfam" id="PF18376"/>
    </source>
</evidence>
<accession>A0A0R1X7D5</accession>
<dbReference type="InterPro" id="IPR020568">
    <property type="entry name" value="Ribosomal_Su5_D2-typ_SF"/>
</dbReference>
<keyword evidence="7" id="KW-0456">Lyase</keyword>
<evidence type="ECO:0000313" key="10">
    <source>
        <dbReference type="EMBL" id="KRM26127.1"/>
    </source>
</evidence>
<dbReference type="InterPro" id="IPR053859">
    <property type="entry name" value="MVD-like_N"/>
</dbReference>
<dbReference type="SUPFAM" id="SSF55060">
    <property type="entry name" value="GHMP Kinase, C-terminal domain"/>
    <property type="match status" value="1"/>
</dbReference>
<dbReference type="InterPro" id="IPR029765">
    <property type="entry name" value="Mev_diP_decarb"/>
</dbReference>
<dbReference type="InterPro" id="IPR005935">
    <property type="entry name" value="Mev_decarb"/>
</dbReference>
<dbReference type="Gene3D" id="3.30.70.890">
    <property type="entry name" value="GHMP kinase, C-terminal domain"/>
    <property type="match status" value="1"/>
</dbReference>
<dbReference type="RefSeq" id="WP_027828270.1">
    <property type="nucleotide sequence ID" value="NZ_AUEH01000016.1"/>
</dbReference>
<reference evidence="10 11" key="1">
    <citation type="journal article" date="2015" name="Genome Announc.">
        <title>Expanding the biotechnology potential of lactobacilli through comparative genomics of 213 strains and associated genera.</title>
        <authorList>
            <person name="Sun Z."/>
            <person name="Harris H.M."/>
            <person name="McCann A."/>
            <person name="Guo C."/>
            <person name="Argimon S."/>
            <person name="Zhang W."/>
            <person name="Yang X."/>
            <person name="Jeffery I.B."/>
            <person name="Cooney J.C."/>
            <person name="Kagawa T.F."/>
            <person name="Liu W."/>
            <person name="Song Y."/>
            <person name="Salvetti E."/>
            <person name="Wrobel A."/>
            <person name="Rasinkangas P."/>
            <person name="Parkhill J."/>
            <person name="Rea M.C."/>
            <person name="O'Sullivan O."/>
            <person name="Ritari J."/>
            <person name="Douillard F.P."/>
            <person name="Paul Ross R."/>
            <person name="Yang R."/>
            <person name="Briner A.E."/>
            <person name="Felis G.E."/>
            <person name="de Vos W.M."/>
            <person name="Barrangou R."/>
            <person name="Klaenhammer T.R."/>
            <person name="Caufield P.W."/>
            <person name="Cui Y."/>
            <person name="Zhang H."/>
            <person name="O'Toole P.W."/>
        </authorList>
    </citation>
    <scope>NUCLEOTIDE SEQUENCE [LARGE SCALE GENOMIC DNA]</scope>
    <source>
        <strain evidence="10 11">DSM 16991</strain>
    </source>
</reference>
<dbReference type="Pfam" id="PF22700">
    <property type="entry name" value="MVD-like_N"/>
    <property type="match status" value="1"/>
</dbReference>
<dbReference type="NCBIfam" id="TIGR01240">
    <property type="entry name" value="mevDPdecarb"/>
    <property type="match status" value="1"/>
</dbReference>
<dbReference type="EC" id="4.1.1.33" evidence="2"/>
<evidence type="ECO:0000259" key="9">
    <source>
        <dbReference type="Pfam" id="PF22700"/>
    </source>
</evidence>
<keyword evidence="5" id="KW-0067">ATP-binding</keyword>
<dbReference type="PIRSF" id="PIRSF015950">
    <property type="entry name" value="Mev_P_decrbx"/>
    <property type="match status" value="1"/>
</dbReference>
<evidence type="ECO:0000256" key="5">
    <source>
        <dbReference type="ARBA" id="ARBA00022840"/>
    </source>
</evidence>
<dbReference type="FunFam" id="3.30.230.10:FF:000072">
    <property type="entry name" value="Diphosphomevalonate decarboxylase"/>
    <property type="match status" value="1"/>
</dbReference>
<dbReference type="InterPro" id="IPR014721">
    <property type="entry name" value="Ribsml_uS5_D2-typ_fold_subgr"/>
</dbReference>
<keyword evidence="4" id="KW-0547">Nucleotide-binding</keyword>
<dbReference type="GO" id="GO:0019287">
    <property type="term" value="P:isopentenyl diphosphate biosynthetic process, mevalonate pathway"/>
    <property type="evidence" value="ECO:0007669"/>
    <property type="project" value="InterPro"/>
</dbReference>
<protein>
    <recommendedName>
        <fullName evidence="2">diphosphomevalonate decarboxylase</fullName>
        <ecNumber evidence="2">4.1.1.33</ecNumber>
    </recommendedName>
</protein>
<evidence type="ECO:0000256" key="1">
    <source>
        <dbReference type="ARBA" id="ARBA00008831"/>
    </source>
</evidence>
<feature type="domain" description="Mvd1 C-terminal" evidence="8">
    <location>
        <begin position="180"/>
        <end position="315"/>
    </location>
</feature>
<name>A0A0R1X7D5_9LACO</name>
<dbReference type="InterPro" id="IPR036554">
    <property type="entry name" value="GHMP_kinase_C_sf"/>
</dbReference>
<dbReference type="PATRIC" id="fig|1122147.4.peg.205"/>
<feature type="domain" description="Diphosphomevalonate decarboxylase-like N-terminal" evidence="9">
    <location>
        <begin position="9"/>
        <end position="164"/>
    </location>
</feature>
<evidence type="ECO:0000256" key="3">
    <source>
        <dbReference type="ARBA" id="ARBA00022516"/>
    </source>
</evidence>
<dbReference type="GO" id="GO:0005524">
    <property type="term" value="F:ATP binding"/>
    <property type="evidence" value="ECO:0007669"/>
    <property type="project" value="UniProtKB-KW"/>
</dbReference>
<comment type="similarity">
    <text evidence="1">Belongs to the diphosphomevalonate decarboxylase family.</text>
</comment>
<gene>
    <name evidence="10" type="ORF">FC91_GL000195</name>
</gene>
<evidence type="ECO:0000313" key="11">
    <source>
        <dbReference type="Proteomes" id="UP000050949"/>
    </source>
</evidence>
<comment type="caution">
    <text evidence="10">The sequence shown here is derived from an EMBL/GenBank/DDBJ whole genome shotgun (WGS) entry which is preliminary data.</text>
</comment>
<dbReference type="GO" id="GO:0005829">
    <property type="term" value="C:cytosol"/>
    <property type="evidence" value="ECO:0007669"/>
    <property type="project" value="InterPro"/>
</dbReference>
<dbReference type="GO" id="GO:0004163">
    <property type="term" value="F:diphosphomevalonate decarboxylase activity"/>
    <property type="evidence" value="ECO:0007669"/>
    <property type="project" value="UniProtKB-EC"/>
</dbReference>
<dbReference type="Pfam" id="PF18376">
    <property type="entry name" value="MDD_C"/>
    <property type="match status" value="1"/>
</dbReference>
<evidence type="ECO:0000256" key="4">
    <source>
        <dbReference type="ARBA" id="ARBA00022741"/>
    </source>
</evidence>
<dbReference type="eggNOG" id="COG3407">
    <property type="taxonomic scope" value="Bacteria"/>
</dbReference>
<dbReference type="SUPFAM" id="SSF54211">
    <property type="entry name" value="Ribosomal protein S5 domain 2-like"/>
    <property type="match status" value="1"/>
</dbReference>
<dbReference type="EMBL" id="AZFW01000084">
    <property type="protein sequence ID" value="KRM26127.1"/>
    <property type="molecule type" value="Genomic_DNA"/>
</dbReference>
<evidence type="ECO:0000256" key="2">
    <source>
        <dbReference type="ARBA" id="ARBA00012296"/>
    </source>
</evidence>
<proteinExistence type="inferred from homology"/>
<sequence>MTAPQWARAHTNIALIKYWGKKDAQLMLPANDSLSLTLADFYTDTLVRFTDSIATDQFALDQQPITGQPLAKVTRVLDQVRQLAGITAPAVVTSRNHVPTAAGLASSASGMAALAAAAAQAAGLTLDHPALSRLARLGSGSATRSIDGGFVRWFAGHNDATSYAAPVPAAPALLADIRVVAVVFSDQPKAIGSTAGMARTAATSSYFPAWTQRAAADLHRLLPALTAGDFAQVGQIAEGNALAMHAATWAADPPFTYFLPATLALVQGIQVWRQSQGVPVYATVDAGPNVKLLTRAPHVAAVQHWLAAHFPTAQVVVTQAGPGISYYPAGKEVDA</sequence>